<protein>
    <recommendedName>
        <fullName evidence="2">Chitin-binding type-2 domain-containing protein</fullName>
    </recommendedName>
</protein>
<dbReference type="Proteomes" id="UP001059596">
    <property type="component" value="Unassembled WGS sequence"/>
</dbReference>
<evidence type="ECO:0000259" key="2">
    <source>
        <dbReference type="PROSITE" id="PS50940"/>
    </source>
</evidence>
<dbReference type="PROSITE" id="PS51257">
    <property type="entry name" value="PROKAR_LIPOPROTEIN"/>
    <property type="match status" value="1"/>
</dbReference>
<sequence>MKMQLIILVLAILSCGLAVEVTLNCEKCLASTDVYCINQTSYRNCISKSRTDLNLKASCSNSEYTTTTTEAPTTVTPSSEQKKSACSAAATDLNIPATTKYFFTKYNADTTCRSYLYCERSGTTDWSIVYMTCTSSKPFYDSAKSVCVATKPSTCA</sequence>
<evidence type="ECO:0000256" key="1">
    <source>
        <dbReference type="SAM" id="SignalP"/>
    </source>
</evidence>
<dbReference type="AlphaFoldDB" id="A0A9P9YRH7"/>
<gene>
    <name evidence="3" type="ORF">M5D96_006099</name>
</gene>
<evidence type="ECO:0000313" key="4">
    <source>
        <dbReference type="Proteomes" id="UP001059596"/>
    </source>
</evidence>
<reference evidence="3" key="1">
    <citation type="journal article" date="2023" name="Genome Biol. Evol.">
        <title>Long-read-based Genome Assembly of Drosophila gunungcola Reveals Fewer Chemosensory Genes in Flower-breeding Species.</title>
        <authorList>
            <person name="Negi A."/>
            <person name="Liao B.Y."/>
            <person name="Yeh S.D."/>
        </authorList>
    </citation>
    <scope>NUCLEOTIDE SEQUENCE</scope>
    <source>
        <strain evidence="3">Sukarami</strain>
    </source>
</reference>
<evidence type="ECO:0000313" key="3">
    <source>
        <dbReference type="EMBL" id="KAI8041830.1"/>
    </source>
</evidence>
<dbReference type="PROSITE" id="PS50940">
    <property type="entry name" value="CHIT_BIND_II"/>
    <property type="match status" value="1"/>
</dbReference>
<organism evidence="3 4">
    <name type="scientific">Drosophila gunungcola</name>
    <name type="common">fruit fly</name>
    <dbReference type="NCBI Taxonomy" id="103775"/>
    <lineage>
        <taxon>Eukaryota</taxon>
        <taxon>Metazoa</taxon>
        <taxon>Ecdysozoa</taxon>
        <taxon>Arthropoda</taxon>
        <taxon>Hexapoda</taxon>
        <taxon>Insecta</taxon>
        <taxon>Pterygota</taxon>
        <taxon>Neoptera</taxon>
        <taxon>Endopterygota</taxon>
        <taxon>Diptera</taxon>
        <taxon>Brachycera</taxon>
        <taxon>Muscomorpha</taxon>
        <taxon>Ephydroidea</taxon>
        <taxon>Drosophilidae</taxon>
        <taxon>Drosophila</taxon>
        <taxon>Sophophora</taxon>
    </lineage>
</organism>
<dbReference type="EMBL" id="JAMKOV010000003">
    <property type="protein sequence ID" value="KAI8041830.1"/>
    <property type="molecule type" value="Genomic_DNA"/>
</dbReference>
<feature type="chain" id="PRO_5040290129" description="Chitin-binding type-2 domain-containing protein" evidence="1">
    <location>
        <begin position="19"/>
        <end position="156"/>
    </location>
</feature>
<dbReference type="GO" id="GO:0008061">
    <property type="term" value="F:chitin binding"/>
    <property type="evidence" value="ECO:0007669"/>
    <property type="project" value="InterPro"/>
</dbReference>
<name>A0A9P9YRH7_9MUSC</name>
<keyword evidence="4" id="KW-1185">Reference proteome</keyword>
<dbReference type="GO" id="GO:0005576">
    <property type="term" value="C:extracellular region"/>
    <property type="evidence" value="ECO:0007669"/>
    <property type="project" value="InterPro"/>
</dbReference>
<proteinExistence type="predicted"/>
<comment type="caution">
    <text evidence="3">The sequence shown here is derived from an EMBL/GenBank/DDBJ whole genome shotgun (WGS) entry which is preliminary data.</text>
</comment>
<feature type="domain" description="Chitin-binding type-2" evidence="2">
    <location>
        <begin position="83"/>
        <end position="156"/>
    </location>
</feature>
<feature type="signal peptide" evidence="1">
    <location>
        <begin position="1"/>
        <end position="18"/>
    </location>
</feature>
<keyword evidence="1" id="KW-0732">Signal</keyword>
<dbReference type="InterPro" id="IPR002557">
    <property type="entry name" value="Chitin-bd_dom"/>
</dbReference>
<accession>A0A9P9YRH7</accession>